<name>A0A3P8JWX5_9TREM</name>
<dbReference type="AlphaFoldDB" id="A0A3P8JWX5"/>
<keyword evidence="2" id="KW-1185">Reference proteome</keyword>
<accession>A0A3P8JWX5</accession>
<proteinExistence type="predicted"/>
<sequence length="65" mass="6927">MGPPETSTAISASTAICENISASKLISLLDIAVRATFINPALPNLFTSYAMCSCMYLQASRQANR</sequence>
<dbReference type="Proteomes" id="UP000269396">
    <property type="component" value="Unassembled WGS sequence"/>
</dbReference>
<organism evidence="1 2">
    <name type="scientific">Schistosoma mattheei</name>
    <dbReference type="NCBI Taxonomy" id="31246"/>
    <lineage>
        <taxon>Eukaryota</taxon>
        <taxon>Metazoa</taxon>
        <taxon>Spiralia</taxon>
        <taxon>Lophotrochozoa</taxon>
        <taxon>Platyhelminthes</taxon>
        <taxon>Trematoda</taxon>
        <taxon>Digenea</taxon>
        <taxon>Strigeidida</taxon>
        <taxon>Schistosomatoidea</taxon>
        <taxon>Schistosomatidae</taxon>
        <taxon>Schistosoma</taxon>
    </lineage>
</organism>
<evidence type="ECO:0000313" key="1">
    <source>
        <dbReference type="EMBL" id="VDP72429.1"/>
    </source>
</evidence>
<evidence type="ECO:0000313" key="2">
    <source>
        <dbReference type="Proteomes" id="UP000269396"/>
    </source>
</evidence>
<dbReference type="EMBL" id="UZAL01037734">
    <property type="protein sequence ID" value="VDP72429.1"/>
    <property type="molecule type" value="Genomic_DNA"/>
</dbReference>
<reference evidence="1 2" key="1">
    <citation type="submission" date="2018-11" db="EMBL/GenBank/DDBJ databases">
        <authorList>
            <consortium name="Pathogen Informatics"/>
        </authorList>
    </citation>
    <scope>NUCLEOTIDE SEQUENCE [LARGE SCALE GENOMIC DNA]</scope>
    <source>
        <strain>Denwood</strain>
        <strain evidence="2">Zambia</strain>
    </source>
</reference>
<protein>
    <submittedName>
        <fullName evidence="1">Uncharacterized protein</fullName>
    </submittedName>
</protein>
<gene>
    <name evidence="1" type="ORF">SMTD_LOCUS16815</name>
</gene>